<dbReference type="GO" id="GO:0006979">
    <property type="term" value="P:response to oxidative stress"/>
    <property type="evidence" value="ECO:0007669"/>
    <property type="project" value="TreeGrafter"/>
</dbReference>
<dbReference type="PANTHER" id="PTHR10681">
    <property type="entry name" value="THIOREDOXIN PEROXIDASE"/>
    <property type="match status" value="1"/>
</dbReference>
<feature type="domain" description="Thioredoxin" evidence="3">
    <location>
        <begin position="5"/>
        <end position="163"/>
    </location>
</feature>
<dbReference type="CDD" id="cd03015">
    <property type="entry name" value="PRX_Typ2cys"/>
    <property type="match status" value="1"/>
</dbReference>
<dbReference type="GO" id="GO:0008379">
    <property type="term" value="F:thioredoxin peroxidase activity"/>
    <property type="evidence" value="ECO:0007669"/>
    <property type="project" value="TreeGrafter"/>
</dbReference>
<evidence type="ECO:0000256" key="2">
    <source>
        <dbReference type="ARBA" id="ARBA00023002"/>
    </source>
</evidence>
<dbReference type="GeneID" id="36959413"/>
<dbReference type="SUPFAM" id="SSF52833">
    <property type="entry name" value="Thioredoxin-like"/>
    <property type="match status" value="1"/>
</dbReference>
<proteinExistence type="inferred from homology"/>
<sequence>MITYLQIGKLAPNFLTVGVFNNKLGKIRLSDYRGKKYVVLLFYPANFTPVSPTELISLNNRISEFRKLSTQILAISIDSPFSHLHFLLSRQYNGGLLGLKFPLVSDLTKTITTNYQLLTDDGMAFPGVFIIDKEGVIQYYTVNNLLCGRSINEILRTLKSIQYVKKHPGHACPVDWKYGEKILYSHPLKSKFYFKNLYFTKKN</sequence>
<dbReference type="Pfam" id="PF10417">
    <property type="entry name" value="1-cysPrx_C"/>
    <property type="match status" value="1"/>
</dbReference>
<dbReference type="EMBL" id="MG755802">
    <property type="protein sequence ID" value="AWT39657.1"/>
    <property type="molecule type" value="Genomic_DNA"/>
</dbReference>
<dbReference type="PANTHER" id="PTHR10681:SF128">
    <property type="entry name" value="THIOREDOXIN-DEPENDENT PEROXIDE REDUCTASE, MITOCHONDRIAL"/>
    <property type="match status" value="1"/>
</dbReference>
<dbReference type="GO" id="GO:0045454">
    <property type="term" value="P:cell redox homeostasis"/>
    <property type="evidence" value="ECO:0007669"/>
    <property type="project" value="TreeGrafter"/>
</dbReference>
<dbReference type="InterPro" id="IPR024706">
    <property type="entry name" value="Peroxiredoxin_AhpC-typ"/>
</dbReference>
<name>A0A2U9NRA9_9STRA</name>
<dbReference type="GO" id="GO:0042744">
    <property type="term" value="P:hydrogen peroxide catabolic process"/>
    <property type="evidence" value="ECO:0007669"/>
    <property type="project" value="TreeGrafter"/>
</dbReference>
<evidence type="ECO:0000259" key="3">
    <source>
        <dbReference type="PROSITE" id="PS51352"/>
    </source>
</evidence>
<evidence type="ECO:0000256" key="1">
    <source>
        <dbReference type="ARBA" id="ARBA00009796"/>
    </source>
</evidence>
<dbReference type="InterPro" id="IPR019479">
    <property type="entry name" value="Peroxiredoxin_C"/>
</dbReference>
<dbReference type="RefSeq" id="YP_009497015.1">
    <property type="nucleotide sequence ID" value="NC_038003.1"/>
</dbReference>
<dbReference type="InterPro" id="IPR050217">
    <property type="entry name" value="Peroxiredoxin"/>
</dbReference>
<dbReference type="PIRSF" id="PIRSF000239">
    <property type="entry name" value="AHPC"/>
    <property type="match status" value="1"/>
</dbReference>
<reference evidence="4" key="1">
    <citation type="journal article" date="2018" name="Adv. Bot. Res.">
        <title>Evolution of the Plastid Genomes in Diatoms.</title>
        <authorList>
            <person name="Yu M."/>
            <person name="Ashworth M.P."/>
            <person name="Hajrah N.H."/>
            <person name="Khiyami M.A."/>
            <person name="Sabir M.J."/>
            <person name="Alhebshi A.M."/>
            <person name="Al-Malki A.L."/>
            <person name="Sabir J.S.M."/>
            <person name="Theriot E.C."/>
            <person name="Jansen R.K."/>
        </authorList>
    </citation>
    <scope>NUCLEOTIDE SEQUENCE</scope>
</reference>
<dbReference type="GO" id="GO:0033554">
    <property type="term" value="P:cellular response to stress"/>
    <property type="evidence" value="ECO:0007669"/>
    <property type="project" value="TreeGrafter"/>
</dbReference>
<dbReference type="GeneID" id="36959502"/>
<dbReference type="PROSITE" id="PS51352">
    <property type="entry name" value="THIOREDOXIN_2"/>
    <property type="match status" value="1"/>
</dbReference>
<dbReference type="InterPro" id="IPR036249">
    <property type="entry name" value="Thioredoxin-like_sf"/>
</dbReference>
<keyword evidence="4" id="KW-0934">Plastid</keyword>
<organism evidence="4">
    <name type="scientific">Rhizosolenia fallax</name>
    <dbReference type="NCBI Taxonomy" id="265545"/>
    <lineage>
        <taxon>Eukaryota</taxon>
        <taxon>Sar</taxon>
        <taxon>Stramenopiles</taxon>
        <taxon>Ochrophyta</taxon>
        <taxon>Bacillariophyta</taxon>
        <taxon>Coscinodiscophyceae</taxon>
        <taxon>Rhizosoleniophycidae</taxon>
        <taxon>Rhizosoleniales</taxon>
        <taxon>Rhizosoleniaceae</taxon>
        <taxon>Rhizosolenia</taxon>
    </lineage>
</organism>
<dbReference type="EMBL" id="MG755802">
    <property type="protein sequence ID" value="AWT39728.1"/>
    <property type="molecule type" value="Genomic_DNA"/>
</dbReference>
<dbReference type="Pfam" id="PF00578">
    <property type="entry name" value="AhpC-TSA"/>
    <property type="match status" value="1"/>
</dbReference>
<comment type="similarity">
    <text evidence="1">Belongs to the peroxiredoxin family. AhpC/Prx1 subfamily.</text>
</comment>
<dbReference type="InterPro" id="IPR000866">
    <property type="entry name" value="AhpC/TSA"/>
</dbReference>
<accession>A0A2U9NRA9</accession>
<keyword evidence="4" id="KW-0150">Chloroplast</keyword>
<evidence type="ECO:0000313" key="4">
    <source>
        <dbReference type="EMBL" id="AWT39657.1"/>
    </source>
</evidence>
<dbReference type="Gene3D" id="3.40.30.10">
    <property type="entry name" value="Glutaredoxin"/>
    <property type="match status" value="1"/>
</dbReference>
<dbReference type="AlphaFoldDB" id="A0A2U9NRA9"/>
<geneLocation type="chloroplast" evidence="4"/>
<dbReference type="GO" id="GO:0005829">
    <property type="term" value="C:cytosol"/>
    <property type="evidence" value="ECO:0007669"/>
    <property type="project" value="TreeGrafter"/>
</dbReference>
<dbReference type="InterPro" id="IPR013766">
    <property type="entry name" value="Thioredoxin_domain"/>
</dbReference>
<dbReference type="RefSeq" id="YP_009496944.1">
    <property type="nucleotide sequence ID" value="NC_038003.1"/>
</dbReference>
<gene>
    <name evidence="4" type="primary">ycf42</name>
</gene>
<protein>
    <recommendedName>
        <fullName evidence="3">Thioredoxin domain-containing protein</fullName>
    </recommendedName>
</protein>
<keyword evidence="2" id="KW-0560">Oxidoreductase</keyword>